<evidence type="ECO:0000259" key="2">
    <source>
        <dbReference type="Pfam" id="PF13340"/>
    </source>
</evidence>
<dbReference type="InterPro" id="IPR052909">
    <property type="entry name" value="Transposase_6_like"/>
</dbReference>
<dbReference type="NCBIfam" id="NF033580">
    <property type="entry name" value="transpos_IS5_3"/>
    <property type="match status" value="1"/>
</dbReference>
<dbReference type="InterPro" id="IPR025161">
    <property type="entry name" value="IS402-like_dom"/>
</dbReference>
<gene>
    <name evidence="3" type="ORF">GAO09_10900</name>
</gene>
<dbReference type="GO" id="GO:0004803">
    <property type="term" value="F:transposase activity"/>
    <property type="evidence" value="ECO:0007669"/>
    <property type="project" value="InterPro"/>
</dbReference>
<comment type="caution">
    <text evidence="3">The sequence shown here is derived from an EMBL/GenBank/DDBJ whole genome shotgun (WGS) entry which is preliminary data.</text>
</comment>
<dbReference type="EMBL" id="WIXI01000041">
    <property type="protein sequence ID" value="MQY46551.1"/>
    <property type="molecule type" value="Genomic_DNA"/>
</dbReference>
<dbReference type="Proteomes" id="UP000435138">
    <property type="component" value="Unassembled WGS sequence"/>
</dbReference>
<reference evidence="3 4" key="1">
    <citation type="submission" date="2019-11" db="EMBL/GenBank/DDBJ databases">
        <title>Genome analysis of Rhizobacterium cereale a novel genus and species isolated from maize roots in North Spain.</title>
        <authorList>
            <person name="Menendez E."/>
            <person name="Flores-Felix J.D."/>
            <person name="Ramirez-Bahena M.-H."/>
            <person name="Igual J.M."/>
            <person name="Garcia-Fraile P."/>
            <person name="Peix A."/>
            <person name="Velazquez E."/>
        </authorList>
    </citation>
    <scope>NUCLEOTIDE SEQUENCE [LARGE SCALE GENOMIC DNA]</scope>
    <source>
        <strain evidence="3 4">RZME27</strain>
    </source>
</reference>
<accession>A0A6A8ACT3</accession>
<dbReference type="Pfam" id="PF13340">
    <property type="entry name" value="DUF4096"/>
    <property type="match status" value="1"/>
</dbReference>
<dbReference type="InterPro" id="IPR002559">
    <property type="entry name" value="Transposase_11"/>
</dbReference>
<dbReference type="PANTHER" id="PTHR46637">
    <property type="entry name" value="TIS1421-TRANSPOSASE PROTEIN A"/>
    <property type="match status" value="1"/>
</dbReference>
<dbReference type="GO" id="GO:0003677">
    <property type="term" value="F:DNA binding"/>
    <property type="evidence" value="ECO:0007669"/>
    <property type="project" value="InterPro"/>
</dbReference>
<evidence type="ECO:0000313" key="3">
    <source>
        <dbReference type="EMBL" id="MQY46551.1"/>
    </source>
</evidence>
<dbReference type="Pfam" id="PF01609">
    <property type="entry name" value="DDE_Tnp_1"/>
    <property type="match status" value="1"/>
</dbReference>
<sequence length="259" mass="29648">MAMRRHELSDEEWAIIAPLLPNKSRGIERVDDRRVINGILWRFRTGSSWRDVPERYGPRTTLYNRFSRWRKAGVWDRLLDAVSKRYNGDIVMIDSSCVRVHQHGANAKKGDPADPCMGRSRGGLTTKIHALVDADGRPVRLELTAGQAADAPMAEKLLSDLQPGATILADKAYDTDAIRNFAKQRKCWANIPAKANRKQTFSFSRWVYRQRNLVERFFNRIKQMRGLATRYDRRADNYMAALKLAATRIWIASANESVS</sequence>
<feature type="domain" description="Insertion element IS402-like" evidence="2">
    <location>
        <begin position="8"/>
        <end position="78"/>
    </location>
</feature>
<name>A0A6A8ACT3_9HYPH</name>
<dbReference type="AlphaFoldDB" id="A0A6A8ACT3"/>
<feature type="domain" description="Transposase IS4-like" evidence="1">
    <location>
        <begin position="89"/>
        <end position="247"/>
    </location>
</feature>
<evidence type="ECO:0000259" key="1">
    <source>
        <dbReference type="Pfam" id="PF01609"/>
    </source>
</evidence>
<keyword evidence="4" id="KW-1185">Reference proteome</keyword>
<proteinExistence type="predicted"/>
<evidence type="ECO:0000313" key="4">
    <source>
        <dbReference type="Proteomes" id="UP000435138"/>
    </source>
</evidence>
<dbReference type="GO" id="GO:0006313">
    <property type="term" value="P:DNA transposition"/>
    <property type="evidence" value="ECO:0007669"/>
    <property type="project" value="InterPro"/>
</dbReference>
<protein>
    <submittedName>
        <fullName evidence="3">IS5 family transposase</fullName>
    </submittedName>
</protein>
<organism evidence="3 4">
    <name type="scientific">Endobacterium cereale</name>
    <dbReference type="NCBI Taxonomy" id="2663029"/>
    <lineage>
        <taxon>Bacteria</taxon>
        <taxon>Pseudomonadati</taxon>
        <taxon>Pseudomonadota</taxon>
        <taxon>Alphaproteobacteria</taxon>
        <taxon>Hyphomicrobiales</taxon>
        <taxon>Rhizobiaceae</taxon>
        <taxon>Endobacterium</taxon>
    </lineage>
</organism>
<dbReference type="PANTHER" id="PTHR46637:SF1">
    <property type="entry name" value="BLL5188 PROTEIN"/>
    <property type="match status" value="1"/>
</dbReference>